<dbReference type="EMBL" id="JAGGNH010000003">
    <property type="protein sequence ID" value="KAJ0979063.1"/>
    <property type="molecule type" value="Genomic_DNA"/>
</dbReference>
<evidence type="ECO:0000256" key="2">
    <source>
        <dbReference type="ARBA" id="ARBA00022614"/>
    </source>
</evidence>
<evidence type="ECO:0000259" key="7">
    <source>
        <dbReference type="Pfam" id="PF18052"/>
    </source>
</evidence>
<dbReference type="AlphaFoldDB" id="A0A9D5CTN0"/>
<evidence type="ECO:0000256" key="5">
    <source>
        <dbReference type="ARBA" id="ARBA00022821"/>
    </source>
</evidence>
<reference evidence="8" key="2">
    <citation type="journal article" date="2022" name="Hortic Res">
        <title>The genome of Dioscorea zingiberensis sheds light on the biosynthesis, origin and evolution of the medicinally important diosgenin saponins.</title>
        <authorList>
            <person name="Li Y."/>
            <person name="Tan C."/>
            <person name="Li Z."/>
            <person name="Guo J."/>
            <person name="Li S."/>
            <person name="Chen X."/>
            <person name="Wang C."/>
            <person name="Dai X."/>
            <person name="Yang H."/>
            <person name="Song W."/>
            <person name="Hou L."/>
            <person name="Xu J."/>
            <person name="Tong Z."/>
            <person name="Xu A."/>
            <person name="Yuan X."/>
            <person name="Wang W."/>
            <person name="Yang Q."/>
            <person name="Chen L."/>
            <person name="Sun Z."/>
            <person name="Wang K."/>
            <person name="Pan B."/>
            <person name="Chen J."/>
            <person name="Bao Y."/>
            <person name="Liu F."/>
            <person name="Qi X."/>
            <person name="Gang D.R."/>
            <person name="Wen J."/>
            <person name="Li J."/>
        </authorList>
    </citation>
    <scope>NUCLEOTIDE SEQUENCE</scope>
    <source>
        <strain evidence="8">Dzin_1.0</strain>
    </source>
</reference>
<feature type="domain" description="Disease resistance N-terminal" evidence="7">
    <location>
        <begin position="2"/>
        <end position="36"/>
    </location>
</feature>
<dbReference type="GO" id="GO:0006952">
    <property type="term" value="P:defense response"/>
    <property type="evidence" value="ECO:0007669"/>
    <property type="project" value="UniProtKB-KW"/>
</dbReference>
<evidence type="ECO:0000313" key="9">
    <source>
        <dbReference type="Proteomes" id="UP001085076"/>
    </source>
</evidence>
<evidence type="ECO:0000313" key="8">
    <source>
        <dbReference type="EMBL" id="KAJ0979063.1"/>
    </source>
</evidence>
<evidence type="ECO:0000256" key="1">
    <source>
        <dbReference type="ARBA" id="ARBA00008894"/>
    </source>
</evidence>
<dbReference type="GO" id="GO:0000166">
    <property type="term" value="F:nucleotide binding"/>
    <property type="evidence" value="ECO:0007669"/>
    <property type="project" value="UniProtKB-KW"/>
</dbReference>
<keyword evidence="6" id="KW-0175">Coiled coil</keyword>
<gene>
    <name evidence="8" type="ORF">J5N97_014537</name>
</gene>
<reference evidence="8" key="1">
    <citation type="submission" date="2021-03" db="EMBL/GenBank/DDBJ databases">
        <authorList>
            <person name="Li Z."/>
            <person name="Yang C."/>
        </authorList>
    </citation>
    <scope>NUCLEOTIDE SEQUENCE</scope>
    <source>
        <strain evidence="8">Dzin_1.0</strain>
        <tissue evidence="8">Leaf</tissue>
    </source>
</reference>
<name>A0A9D5CTN0_9LILI</name>
<organism evidence="8 9">
    <name type="scientific">Dioscorea zingiberensis</name>
    <dbReference type="NCBI Taxonomy" id="325984"/>
    <lineage>
        <taxon>Eukaryota</taxon>
        <taxon>Viridiplantae</taxon>
        <taxon>Streptophyta</taxon>
        <taxon>Embryophyta</taxon>
        <taxon>Tracheophyta</taxon>
        <taxon>Spermatophyta</taxon>
        <taxon>Magnoliopsida</taxon>
        <taxon>Liliopsida</taxon>
        <taxon>Dioscoreales</taxon>
        <taxon>Dioscoreaceae</taxon>
        <taxon>Dioscorea</taxon>
    </lineage>
</organism>
<proteinExistence type="inferred from homology"/>
<dbReference type="Proteomes" id="UP001085076">
    <property type="component" value="Miscellaneous, Linkage group lg03"/>
</dbReference>
<keyword evidence="2" id="KW-0433">Leucine-rich repeat</keyword>
<keyword evidence="3" id="KW-0677">Repeat</keyword>
<evidence type="ECO:0000256" key="4">
    <source>
        <dbReference type="ARBA" id="ARBA00022741"/>
    </source>
</evidence>
<dbReference type="Gene3D" id="1.20.5.4130">
    <property type="match status" value="1"/>
</dbReference>
<dbReference type="OrthoDB" id="688937at2759"/>
<protein>
    <recommendedName>
        <fullName evidence="7">Disease resistance N-terminal domain-containing protein</fullName>
    </recommendedName>
</protein>
<keyword evidence="9" id="KW-1185">Reference proteome</keyword>
<accession>A0A9D5CTN0</accession>
<evidence type="ECO:0000256" key="3">
    <source>
        <dbReference type="ARBA" id="ARBA00022737"/>
    </source>
</evidence>
<dbReference type="Pfam" id="PF18052">
    <property type="entry name" value="Rx_N"/>
    <property type="match status" value="1"/>
</dbReference>
<dbReference type="InterPro" id="IPR041118">
    <property type="entry name" value="Rx_N"/>
</dbReference>
<keyword evidence="4" id="KW-0547">Nucleotide-binding</keyword>
<comment type="similarity">
    <text evidence="1">Belongs to the disease resistance NB-LRR family.</text>
</comment>
<keyword evidence="5" id="KW-0611">Plant defense</keyword>
<feature type="coiled-coil region" evidence="6">
    <location>
        <begin position="64"/>
        <end position="91"/>
    </location>
</feature>
<evidence type="ECO:0000256" key="6">
    <source>
        <dbReference type="SAM" id="Coils"/>
    </source>
</evidence>
<comment type="caution">
    <text evidence="8">The sequence shown here is derived from an EMBL/GenBank/DDBJ whole genome shotgun (WGS) entry which is preliminary data.</text>
</comment>
<sequence length="161" mass="18561">MNLWLKELKSIAYEMEDVMDEYTYELLRDQVESQNKGASTVPSRKRKSMEDEEKVCFSMPSALLNDMLHKIQTIRERLNEIEKDRSTLNLRDLGPRLYDDGSINPSLTSSFVDESTTIFGQNGDKKAVIELLFADMSCKFSFHSYCWDGRIGEDYTGSDCL</sequence>